<evidence type="ECO:0000313" key="5">
    <source>
        <dbReference type="Proteomes" id="UP000002277"/>
    </source>
</evidence>
<evidence type="ECO:0000313" key="4">
    <source>
        <dbReference type="Ensembl" id="ENSPTRP00000070072.1"/>
    </source>
</evidence>
<accession>A0A2J8QPI1</accession>
<reference evidence="4 5" key="2">
    <citation type="journal article" date="2005" name="Nature">
        <title>Initial sequence of the chimpanzee genome and comparison with the human genome.</title>
        <authorList>
            <consortium name="Chimpanzee sequencing and analysis consortium"/>
        </authorList>
    </citation>
    <scope>NUCLEOTIDE SEQUENCE [LARGE SCALE GENOMIC DNA]</scope>
</reference>
<keyword evidence="3" id="KW-0472">Membrane</keyword>
<protein>
    <submittedName>
        <fullName evidence="4">Apolipoprotein L2</fullName>
    </submittedName>
</protein>
<dbReference type="Bgee" id="ENSPTRG00000014308">
    <property type="expression patterns" value="Expressed in primary visual cortex and 21 other cell types or tissues"/>
</dbReference>
<dbReference type="VGNC" id="VGNC:6687">
    <property type="gene designation" value="APOL2"/>
</dbReference>
<feature type="transmembrane region" description="Helical" evidence="3">
    <location>
        <begin position="385"/>
        <end position="405"/>
    </location>
</feature>
<dbReference type="GeneTree" id="ENSGT01030000234599"/>
<dbReference type="GO" id="GO:0006869">
    <property type="term" value="P:lipid transport"/>
    <property type="evidence" value="ECO:0007669"/>
    <property type="project" value="InterPro"/>
</dbReference>
<dbReference type="InterPro" id="IPR008405">
    <property type="entry name" value="ApoL"/>
</dbReference>
<accession>A0A2I3RZF1</accession>
<dbReference type="CTD" id="23780"/>
<keyword evidence="3" id="KW-1133">Transmembrane helix</keyword>
<proteinExistence type="inferred from homology"/>
<keyword evidence="3" id="KW-0812">Transmembrane</keyword>
<reference evidence="4" key="3">
    <citation type="submission" date="2025-08" db="UniProtKB">
        <authorList>
            <consortium name="Ensembl"/>
        </authorList>
    </citation>
    <scope>IDENTIFICATION</scope>
</reference>
<evidence type="ECO:0000256" key="2">
    <source>
        <dbReference type="SAM" id="MobiDB-lite"/>
    </source>
</evidence>
<dbReference type="GO" id="GO:0008289">
    <property type="term" value="F:lipid binding"/>
    <property type="evidence" value="ECO:0000318"/>
    <property type="project" value="GO_Central"/>
</dbReference>
<dbReference type="GeneID" id="741411"/>
<feature type="compositionally biased region" description="Polar residues" evidence="2">
    <location>
        <begin position="11"/>
        <end position="20"/>
    </location>
</feature>
<sequence>MHSWTWDPHSSEQLDLAQSLSEEDPLSSLRGSIQPQPPAEAPDKGGSQANNDPGGWDPGCSSSQVLGMTRGPCLGVRVREEEAGTRVKENLPVWTVTGELQGKPLGNPAAGTMNPESSIFIEDYLKYFQDQVSRENLLQLLTDDEAWNGFVAAAELPRDEADELRKALNKLASHMIMKDKNRHDKDQQHRQWFLKEFPRLKRELEDHIRKLRALAEEVEQVHRGTTIANVVSNSVGTTSGILTLLGLGLAPFTEGISFVLLDTGMGLGAAAAVAGITSSVVELVNKLRARAQARNLDQSGTNVAKVMKEFVGGNTPSVLTLVDNWYQVTQGIGRDIRAIRRARANPQLGAYAPPPQVIGRISAEGGEQVERVVEGPARAMSRGTMIVGAATGGILLLLDVVSLAYESKHLLEGAKSEPAEELKKRAQELEGKLNFLTKIHEMLQSGQDQ</sequence>
<comment type="similarity">
    <text evidence="1">Belongs to the apolipoprotein L family.</text>
</comment>
<dbReference type="Pfam" id="PF05461">
    <property type="entry name" value="ApoL"/>
    <property type="match status" value="1"/>
</dbReference>
<feature type="region of interest" description="Disordered" evidence="2">
    <location>
        <begin position="1"/>
        <end position="64"/>
    </location>
</feature>
<dbReference type="GO" id="GO:0042157">
    <property type="term" value="P:lipoprotein metabolic process"/>
    <property type="evidence" value="ECO:0007669"/>
    <property type="project" value="InterPro"/>
</dbReference>
<evidence type="ECO:0000256" key="1">
    <source>
        <dbReference type="ARBA" id="ARBA00010090"/>
    </source>
</evidence>
<dbReference type="Ensembl" id="ENSPTRT00000095005.1">
    <property type="protein sequence ID" value="ENSPTRP00000070072.1"/>
    <property type="gene ID" value="ENSPTRG00000014308.5"/>
</dbReference>
<name>A0A2I3RZF1_PANTR</name>
<evidence type="ECO:0000313" key="6">
    <source>
        <dbReference type="VGNC" id="VGNC:6687"/>
    </source>
</evidence>
<dbReference type="AlphaFoldDB" id="A0A2I3RZF1"/>
<evidence type="ECO:0000256" key="3">
    <source>
        <dbReference type="SAM" id="Phobius"/>
    </source>
</evidence>
<dbReference type="OrthoDB" id="6363454at2759"/>
<dbReference type="PANTHER" id="PTHR14096:SF27">
    <property type="entry name" value="APOLIPOPROTEIN L2"/>
    <property type="match status" value="1"/>
</dbReference>
<dbReference type="STRING" id="9598.ENSPTRP00000070072"/>
<dbReference type="FunCoup" id="A0A2I3RZF1">
    <property type="interactions" value="154"/>
</dbReference>
<dbReference type="GO" id="GO:0005576">
    <property type="term" value="C:extracellular region"/>
    <property type="evidence" value="ECO:0007669"/>
    <property type="project" value="InterPro"/>
</dbReference>
<dbReference type="EMBL" id="AACZ04068055">
    <property type="status" value="NOT_ANNOTATED_CDS"/>
    <property type="molecule type" value="Genomic_DNA"/>
</dbReference>
<organism evidence="4 5">
    <name type="scientific">Pan troglodytes</name>
    <name type="common">Chimpanzee</name>
    <dbReference type="NCBI Taxonomy" id="9598"/>
    <lineage>
        <taxon>Eukaryota</taxon>
        <taxon>Metazoa</taxon>
        <taxon>Chordata</taxon>
        <taxon>Craniata</taxon>
        <taxon>Vertebrata</taxon>
        <taxon>Euteleostomi</taxon>
        <taxon>Mammalia</taxon>
        <taxon>Eutheria</taxon>
        <taxon>Euarchontoglires</taxon>
        <taxon>Primates</taxon>
        <taxon>Haplorrhini</taxon>
        <taxon>Catarrhini</taxon>
        <taxon>Hominidae</taxon>
        <taxon>Pan</taxon>
    </lineage>
</organism>
<keyword evidence="5" id="KW-1185">Reference proteome</keyword>
<reference evidence="4 5" key="1">
    <citation type="journal article" date="2004" name="Nature">
        <title>DNA sequence and comparative analysis of chimpanzee chromosome 22.</title>
        <authorList>
            <person name="Watanabe H."/>
            <person name="Fujiyama A."/>
            <person name="Hattori M."/>
            <person name="Taylor T.D."/>
            <person name="Toyoda A."/>
            <person name="Kuroki Y."/>
            <person name="Noguchi H."/>
            <person name="BenKahla A."/>
            <person name="Lehrach H."/>
            <person name="Sudbrak R."/>
            <person name="Kube M."/>
            <person name="Taenzer S."/>
            <person name="Galgoczy P."/>
            <person name="Platzer M."/>
            <person name="Scharfe M."/>
            <person name="Nordsiek G."/>
            <person name="Bloecker H."/>
            <person name="Hellmann I."/>
            <person name="Khaitovich P."/>
            <person name="Paabo S."/>
            <person name="Reinhardt R."/>
            <person name="Zheng H.-J."/>
            <person name="Zhang X.-L."/>
            <person name="Zhu G.-F."/>
            <person name="Wang B.-F."/>
            <person name="Fu G."/>
            <person name="Ren S.-X."/>
            <person name="Zhao G.-P."/>
            <person name="Chen Z."/>
            <person name="Lee Y.-S."/>
            <person name="Cheong J.-E."/>
            <person name="Choi S.-H."/>
            <person name="Wu K.-M."/>
            <person name="Liu T.-T."/>
            <person name="Hsiao K.-J."/>
            <person name="Tsai S.-F."/>
            <person name="Kim C.-G."/>
            <person name="Oota S."/>
            <person name="Kitano T."/>
            <person name="Kohara Y."/>
            <person name="Saitou N."/>
            <person name="Park H.-S."/>
            <person name="Wang S.-Y."/>
            <person name="Yaspo M.-L."/>
            <person name="Sakaki Y."/>
        </authorList>
    </citation>
    <scope>NUCLEOTIDE SEQUENCE [LARGE SCALE GENOMIC DNA]</scope>
</reference>
<dbReference type="RefSeq" id="XP_016794572.1">
    <property type="nucleotide sequence ID" value="XM_016939083.4"/>
</dbReference>
<dbReference type="PANTHER" id="PTHR14096">
    <property type="entry name" value="APOLIPOPROTEIN L"/>
    <property type="match status" value="1"/>
</dbReference>
<dbReference type="InParanoid" id="A0A2I3RZF1"/>
<dbReference type="Proteomes" id="UP000002277">
    <property type="component" value="Chromosome 22"/>
</dbReference>
<reference evidence="4" key="4">
    <citation type="submission" date="2025-09" db="UniProtKB">
        <authorList>
            <consortium name="Ensembl"/>
        </authorList>
    </citation>
    <scope>IDENTIFICATION</scope>
</reference>
<gene>
    <name evidence="4 6" type="primary">APOL2</name>
</gene>